<feature type="region of interest" description="Disordered" evidence="1">
    <location>
        <begin position="1"/>
        <end position="49"/>
    </location>
</feature>
<reference evidence="2 3" key="1">
    <citation type="submission" date="2021-06" db="EMBL/GenBank/DDBJ databases">
        <authorList>
            <person name="Kallberg Y."/>
            <person name="Tangrot J."/>
            <person name="Rosling A."/>
        </authorList>
    </citation>
    <scope>NUCLEOTIDE SEQUENCE [LARGE SCALE GENOMIC DNA]</scope>
    <source>
        <strain evidence="2 3">120-4 pot B 10/14</strain>
    </source>
</reference>
<name>A0ABN7UX07_GIGMA</name>
<keyword evidence="3" id="KW-1185">Reference proteome</keyword>
<protein>
    <submittedName>
        <fullName evidence="2">35954_t:CDS:1</fullName>
    </submittedName>
</protein>
<feature type="compositionally biased region" description="Basic and acidic residues" evidence="1">
    <location>
        <begin position="13"/>
        <end position="30"/>
    </location>
</feature>
<evidence type="ECO:0000256" key="1">
    <source>
        <dbReference type="SAM" id="MobiDB-lite"/>
    </source>
</evidence>
<dbReference type="Proteomes" id="UP000789901">
    <property type="component" value="Unassembled WGS sequence"/>
</dbReference>
<proteinExistence type="predicted"/>
<organism evidence="2 3">
    <name type="scientific">Gigaspora margarita</name>
    <dbReference type="NCBI Taxonomy" id="4874"/>
    <lineage>
        <taxon>Eukaryota</taxon>
        <taxon>Fungi</taxon>
        <taxon>Fungi incertae sedis</taxon>
        <taxon>Mucoromycota</taxon>
        <taxon>Glomeromycotina</taxon>
        <taxon>Glomeromycetes</taxon>
        <taxon>Diversisporales</taxon>
        <taxon>Gigasporaceae</taxon>
        <taxon>Gigaspora</taxon>
    </lineage>
</organism>
<gene>
    <name evidence="2" type="ORF">GMARGA_LOCUS10865</name>
</gene>
<evidence type="ECO:0000313" key="2">
    <source>
        <dbReference type="EMBL" id="CAG8679335.1"/>
    </source>
</evidence>
<sequence length="80" mass="9303">MKPSPRKASRNLNEIETKSLKNRLGTEEKKMRRMKWTRGKLSSPDRAKPKEATIDDLARFAFVKSEWSSTIFTDDCNPNM</sequence>
<comment type="caution">
    <text evidence="2">The sequence shown here is derived from an EMBL/GenBank/DDBJ whole genome shotgun (WGS) entry which is preliminary data.</text>
</comment>
<accession>A0ABN7UX07</accession>
<dbReference type="EMBL" id="CAJVQB010006200">
    <property type="protein sequence ID" value="CAG8679335.1"/>
    <property type="molecule type" value="Genomic_DNA"/>
</dbReference>
<evidence type="ECO:0000313" key="3">
    <source>
        <dbReference type="Proteomes" id="UP000789901"/>
    </source>
</evidence>